<dbReference type="eggNOG" id="COG2070">
    <property type="taxonomic scope" value="Bacteria"/>
</dbReference>
<dbReference type="EMBL" id="CP003537">
    <property type="protein sequence ID" value="AGH94458.1"/>
    <property type="molecule type" value="Genomic_DNA"/>
</dbReference>
<keyword evidence="4" id="KW-0285">Flavoprotein</keyword>
<dbReference type="GO" id="GO:0000166">
    <property type="term" value="F:nucleotide binding"/>
    <property type="evidence" value="ECO:0007669"/>
    <property type="project" value="UniProtKB-KW"/>
</dbReference>
<dbReference type="FunFam" id="3.20.20.70:FF:000154">
    <property type="entry name" value="Probable nitronate monooxygenase"/>
    <property type="match status" value="1"/>
</dbReference>
<organism evidence="12 13">
    <name type="scientific">Pseudobdellovibrio exovorus JSS</name>
    <dbReference type="NCBI Taxonomy" id="1184267"/>
    <lineage>
        <taxon>Bacteria</taxon>
        <taxon>Pseudomonadati</taxon>
        <taxon>Bdellovibrionota</taxon>
        <taxon>Bdellovibrionia</taxon>
        <taxon>Bdellovibrionales</taxon>
        <taxon>Pseudobdellovibrionaceae</taxon>
        <taxon>Pseudobdellovibrio</taxon>
    </lineage>
</organism>
<comment type="similarity">
    <text evidence="2">Belongs to the nitronate monooxygenase family. NMO class I subfamily.</text>
</comment>
<dbReference type="OrthoDB" id="5295714at2"/>
<comment type="catalytic activity">
    <reaction evidence="10">
        <text>3 propionate 3-nitronate + 3 O2 + H2O = 3 3-oxopropanoate + 2 nitrate + nitrite + H2O2 + 3 H(+)</text>
        <dbReference type="Rhea" id="RHEA:57332"/>
        <dbReference type="ChEBI" id="CHEBI:15377"/>
        <dbReference type="ChEBI" id="CHEBI:15378"/>
        <dbReference type="ChEBI" id="CHEBI:15379"/>
        <dbReference type="ChEBI" id="CHEBI:16240"/>
        <dbReference type="ChEBI" id="CHEBI:16301"/>
        <dbReference type="ChEBI" id="CHEBI:17632"/>
        <dbReference type="ChEBI" id="CHEBI:33190"/>
        <dbReference type="ChEBI" id="CHEBI:136067"/>
    </reaction>
</comment>
<keyword evidence="3" id="KW-0216">Detoxification</keyword>
<dbReference type="PATRIC" id="fig|1184267.3.peg.240"/>
<dbReference type="CDD" id="cd04730">
    <property type="entry name" value="NPD_like"/>
    <property type="match status" value="1"/>
</dbReference>
<evidence type="ECO:0000256" key="3">
    <source>
        <dbReference type="ARBA" id="ARBA00022575"/>
    </source>
</evidence>
<keyword evidence="5" id="KW-0288">FMN</keyword>
<name>M4V5J7_9BACT</name>
<dbReference type="AlphaFoldDB" id="M4V5J7"/>
<evidence type="ECO:0000256" key="8">
    <source>
        <dbReference type="ARBA" id="ARBA00023033"/>
    </source>
</evidence>
<reference evidence="12 13" key="1">
    <citation type="journal article" date="2013" name="ISME J.">
        <title>By their genes ye shall know them: genomic signatures of predatory bacteria.</title>
        <authorList>
            <person name="Pasternak Z."/>
            <person name="Pietrokovski S."/>
            <person name="Rotem O."/>
            <person name="Gophna U."/>
            <person name="Lurie-Weinberger M.N."/>
            <person name="Jurkevitch E."/>
        </authorList>
    </citation>
    <scope>NUCLEOTIDE SEQUENCE [LARGE SCALE GENOMIC DNA]</scope>
    <source>
        <strain evidence="12 13">JSS</strain>
    </source>
</reference>
<dbReference type="Gene3D" id="3.20.20.70">
    <property type="entry name" value="Aldolase class I"/>
    <property type="match status" value="1"/>
</dbReference>
<keyword evidence="8" id="KW-0503">Monooxygenase</keyword>
<dbReference type="Pfam" id="PF03060">
    <property type="entry name" value="NMO"/>
    <property type="match status" value="1"/>
</dbReference>
<dbReference type="PANTHER" id="PTHR42747:SF3">
    <property type="entry name" value="NITRONATE MONOOXYGENASE-RELATED"/>
    <property type="match status" value="1"/>
</dbReference>
<dbReference type="InterPro" id="IPR013785">
    <property type="entry name" value="Aldolase_TIM"/>
</dbReference>
<proteinExistence type="inferred from homology"/>
<dbReference type="STRING" id="1184267.A11Q_238"/>
<evidence type="ECO:0000313" key="12">
    <source>
        <dbReference type="EMBL" id="AGH94458.1"/>
    </source>
</evidence>
<evidence type="ECO:0000256" key="1">
    <source>
        <dbReference type="ARBA" id="ARBA00001917"/>
    </source>
</evidence>
<dbReference type="Proteomes" id="UP000012040">
    <property type="component" value="Chromosome"/>
</dbReference>
<gene>
    <name evidence="12" type="ORF">A11Q_238</name>
</gene>
<dbReference type="InterPro" id="IPR004136">
    <property type="entry name" value="NMO"/>
</dbReference>
<dbReference type="SUPFAM" id="SSF51412">
    <property type="entry name" value="Inosine monophosphate dehydrogenase (IMPDH)"/>
    <property type="match status" value="1"/>
</dbReference>
<keyword evidence="13" id="KW-1185">Reference proteome</keyword>
<accession>M4V5J7</accession>
<keyword evidence="7" id="KW-0560">Oxidoreductase</keyword>
<evidence type="ECO:0000256" key="10">
    <source>
        <dbReference type="ARBA" id="ARBA00049401"/>
    </source>
</evidence>
<sequence>MFIHSKSNLLFNEMLKLNVPLILAPMAGVADSAMAIAVAHAGGLGSIACALLNEQQIRDEVHAFRDACPDKPLNLNFFCHPTLGMSESQEKVWQQALANYYQEFNLDPKTDPAFQAPFVERKPFDENICALLEELQPEVVSFHFGLPHAHLVERLKTVGCKILSSATTLNEAIWLEKNGCDAIIAQGLEAGGHRGMFLSDDLSSQVGTMALLPQIVDRVSVPVIAAGGIADGRGVAAAFALGAAAVQIGTAYLLTNESKISAAYRSVLMSSASEETVLTNLFSGKPARGVVNRLIRELGAISPLAPPFPFAGKALAPLKSATEQKGSGDFISLWCGQNLRRDLISAEELTLRIWEEAHDVIGDT</sequence>
<evidence type="ECO:0000256" key="5">
    <source>
        <dbReference type="ARBA" id="ARBA00022643"/>
    </source>
</evidence>
<dbReference type="RefSeq" id="WP_015468948.1">
    <property type="nucleotide sequence ID" value="NC_020813.1"/>
</dbReference>
<dbReference type="HOGENOM" id="CLU_038732_5_0_7"/>
<evidence type="ECO:0000313" key="13">
    <source>
        <dbReference type="Proteomes" id="UP000012040"/>
    </source>
</evidence>
<evidence type="ECO:0000256" key="6">
    <source>
        <dbReference type="ARBA" id="ARBA00022741"/>
    </source>
</evidence>
<evidence type="ECO:0000256" key="2">
    <source>
        <dbReference type="ARBA" id="ARBA00009881"/>
    </source>
</evidence>
<evidence type="ECO:0000256" key="11">
    <source>
        <dbReference type="ARBA" id="ARBA00067136"/>
    </source>
</evidence>
<protein>
    <recommendedName>
        <fullName evidence="11">Nitronate monooxygenase</fullName>
    </recommendedName>
    <alternativeName>
        <fullName evidence="9">Propionate 3-nitronate monooxygenase</fullName>
    </alternativeName>
</protein>
<dbReference type="KEGG" id="bex:A11Q_238"/>
<keyword evidence="6" id="KW-0547">Nucleotide-binding</keyword>
<dbReference type="GO" id="GO:0018580">
    <property type="term" value="F:nitronate monooxygenase activity"/>
    <property type="evidence" value="ECO:0007669"/>
    <property type="project" value="InterPro"/>
</dbReference>
<dbReference type="GO" id="GO:0009636">
    <property type="term" value="P:response to toxic substance"/>
    <property type="evidence" value="ECO:0007669"/>
    <property type="project" value="UniProtKB-KW"/>
</dbReference>
<dbReference type="PANTHER" id="PTHR42747">
    <property type="entry name" value="NITRONATE MONOOXYGENASE-RELATED"/>
    <property type="match status" value="1"/>
</dbReference>
<comment type="cofactor">
    <cofactor evidence="1">
        <name>FMN</name>
        <dbReference type="ChEBI" id="CHEBI:58210"/>
    </cofactor>
</comment>
<evidence type="ECO:0000256" key="7">
    <source>
        <dbReference type="ARBA" id="ARBA00023002"/>
    </source>
</evidence>
<evidence type="ECO:0000256" key="4">
    <source>
        <dbReference type="ARBA" id="ARBA00022630"/>
    </source>
</evidence>
<evidence type="ECO:0000256" key="9">
    <source>
        <dbReference type="ARBA" id="ARBA00031155"/>
    </source>
</evidence>